<proteinExistence type="predicted"/>
<dbReference type="AlphaFoldDB" id="A0A1S0TXH6"/>
<dbReference type="InParanoid" id="A0A1S0TXH6"/>
<organism evidence="1">
    <name type="scientific">Loa loa</name>
    <name type="common">Eye worm</name>
    <name type="synonym">Filaria loa</name>
    <dbReference type="NCBI Taxonomy" id="7209"/>
    <lineage>
        <taxon>Eukaryota</taxon>
        <taxon>Metazoa</taxon>
        <taxon>Ecdysozoa</taxon>
        <taxon>Nematoda</taxon>
        <taxon>Chromadorea</taxon>
        <taxon>Rhabditida</taxon>
        <taxon>Spirurina</taxon>
        <taxon>Spiruromorpha</taxon>
        <taxon>Filarioidea</taxon>
        <taxon>Onchocercidae</taxon>
        <taxon>Loa</taxon>
    </lineage>
</organism>
<protein>
    <submittedName>
        <fullName evidence="1">Uncharacterized protein</fullName>
    </submittedName>
</protein>
<reference evidence="1" key="1">
    <citation type="submission" date="2012-04" db="EMBL/GenBank/DDBJ databases">
        <title>The Genome Sequence of Loa loa.</title>
        <authorList>
            <consortium name="The Broad Institute Genome Sequencing Platform"/>
            <consortium name="Broad Institute Genome Sequencing Center for Infectious Disease"/>
            <person name="Nutman T.B."/>
            <person name="Fink D.L."/>
            <person name="Russ C."/>
            <person name="Young S."/>
            <person name="Zeng Q."/>
            <person name="Gargeya S."/>
            <person name="Alvarado L."/>
            <person name="Berlin A."/>
            <person name="Chapman S.B."/>
            <person name="Chen Z."/>
            <person name="Freedman E."/>
            <person name="Gellesch M."/>
            <person name="Goldberg J."/>
            <person name="Griggs A."/>
            <person name="Gujja S."/>
            <person name="Heilman E.R."/>
            <person name="Heiman D."/>
            <person name="Howarth C."/>
            <person name="Mehta T."/>
            <person name="Neiman D."/>
            <person name="Pearson M."/>
            <person name="Roberts A."/>
            <person name="Saif S."/>
            <person name="Shea T."/>
            <person name="Shenoy N."/>
            <person name="Sisk P."/>
            <person name="Stolte C."/>
            <person name="Sykes S."/>
            <person name="White J."/>
            <person name="Yandava C."/>
            <person name="Haas B."/>
            <person name="Henn M.R."/>
            <person name="Nusbaum C."/>
            <person name="Birren B."/>
        </authorList>
    </citation>
    <scope>NUCLEOTIDE SEQUENCE [LARGE SCALE GENOMIC DNA]</scope>
</reference>
<name>A0A1S0TXH6_LOALO</name>
<evidence type="ECO:0000313" key="1">
    <source>
        <dbReference type="EMBL" id="EFO21956.1"/>
    </source>
</evidence>
<gene>
    <name evidence="1" type="ORF">LOAG_06532</name>
</gene>
<dbReference type="KEGG" id="loa:LOAG_06532"/>
<accession>A0A1S0TXH6</accession>
<dbReference type="RefSeq" id="XP_003142116.1">
    <property type="nucleotide sequence ID" value="XM_003142068.1"/>
</dbReference>
<dbReference type="EMBL" id="JH712071">
    <property type="protein sequence ID" value="EFO21956.1"/>
    <property type="molecule type" value="Genomic_DNA"/>
</dbReference>
<sequence>MERHIQNNIRCRETKSSNNVSYLMTETNYSSRGFLVAVIKIQNIRLLAFIACCNCFNNYQFFTTFDDDKDAHSSYLKSQQMYICAFLTHHEHQFMLIRKSRNM</sequence>
<dbReference type="GeneID" id="9943944"/>
<dbReference type="CTD" id="9943944"/>